<evidence type="ECO:0000313" key="2">
    <source>
        <dbReference type="EMBL" id="MFC5853909.1"/>
    </source>
</evidence>
<dbReference type="Proteomes" id="UP001596180">
    <property type="component" value="Unassembled WGS sequence"/>
</dbReference>
<evidence type="ECO:0000313" key="3">
    <source>
        <dbReference type="Proteomes" id="UP001596180"/>
    </source>
</evidence>
<gene>
    <name evidence="2" type="ORF">ACFPZI_19495</name>
</gene>
<organism evidence="2 3">
    <name type="scientific">Streptomyces chlorus</name>
    <dbReference type="NCBI Taxonomy" id="887452"/>
    <lineage>
        <taxon>Bacteria</taxon>
        <taxon>Bacillati</taxon>
        <taxon>Actinomycetota</taxon>
        <taxon>Actinomycetes</taxon>
        <taxon>Kitasatosporales</taxon>
        <taxon>Streptomycetaceae</taxon>
        <taxon>Streptomyces</taxon>
    </lineage>
</organism>
<dbReference type="EMBL" id="JBHSOA010000042">
    <property type="protein sequence ID" value="MFC5853909.1"/>
    <property type="molecule type" value="Genomic_DNA"/>
</dbReference>
<protein>
    <submittedName>
        <fullName evidence="2">Uncharacterized protein</fullName>
    </submittedName>
</protein>
<feature type="region of interest" description="Disordered" evidence="1">
    <location>
        <begin position="115"/>
        <end position="170"/>
    </location>
</feature>
<comment type="caution">
    <text evidence="2">The sequence shown here is derived from an EMBL/GenBank/DDBJ whole genome shotgun (WGS) entry which is preliminary data.</text>
</comment>
<reference evidence="3" key="1">
    <citation type="journal article" date="2019" name="Int. J. Syst. Evol. Microbiol.">
        <title>The Global Catalogue of Microorganisms (GCM) 10K type strain sequencing project: providing services to taxonomists for standard genome sequencing and annotation.</title>
        <authorList>
            <consortium name="The Broad Institute Genomics Platform"/>
            <consortium name="The Broad Institute Genome Sequencing Center for Infectious Disease"/>
            <person name="Wu L."/>
            <person name="Ma J."/>
        </authorList>
    </citation>
    <scope>NUCLEOTIDE SEQUENCE [LARGE SCALE GENOMIC DNA]</scope>
    <source>
        <strain evidence="3">JCM 10411</strain>
    </source>
</reference>
<name>A0ABW1E025_9ACTN</name>
<sequence length="170" mass="18481">MTQASQAESPLVGGLQLFVRYSLLIFQEAWAVNDRLLTTLATAMAQLITAIDMTSDEEVDPDLATTWFEDLADTLGRLPPADRLRLAGLFEAAAEQETRPDVRASLRELPENFGLEDQDDIRAVTGPSEGNRRRPTLTTIDGQATGHRVGRSGSPRSARPDATSSATDRA</sequence>
<proteinExistence type="predicted"/>
<accession>A0ABW1E025</accession>
<dbReference type="RefSeq" id="WP_381364592.1">
    <property type="nucleotide sequence ID" value="NZ_JBHSOA010000042.1"/>
</dbReference>
<evidence type="ECO:0000256" key="1">
    <source>
        <dbReference type="SAM" id="MobiDB-lite"/>
    </source>
</evidence>
<keyword evidence="3" id="KW-1185">Reference proteome</keyword>